<evidence type="ECO:0000313" key="4">
    <source>
        <dbReference type="Proteomes" id="UP000765845"/>
    </source>
</evidence>
<dbReference type="Pfam" id="PF13511">
    <property type="entry name" value="DUF4124"/>
    <property type="match status" value="1"/>
</dbReference>
<sequence>MTHKRLQTIGLALLMTLGSADLLAGKSGYYRWVDDEGETHFTQKPPQGKPSVFIETVSGRQGKAPSTEPAQSGSSNRAAPEPGKMEVLPPKNPELCTRAKGNMESLSISGARIKATGKDGEARYLTPEEIEVQKQRAKDVIDIHC</sequence>
<feature type="domain" description="DUF4124" evidence="2">
    <location>
        <begin position="23"/>
        <end position="71"/>
    </location>
</feature>
<dbReference type="RefSeq" id="WP_168451324.1">
    <property type="nucleotide sequence ID" value="NZ_JAAWWK010000006.1"/>
</dbReference>
<keyword evidence="4" id="KW-1185">Reference proteome</keyword>
<proteinExistence type="predicted"/>
<dbReference type="EMBL" id="JAAWWK010000006">
    <property type="protein sequence ID" value="NKI18795.1"/>
    <property type="molecule type" value="Genomic_DNA"/>
</dbReference>
<reference evidence="3 4" key="1">
    <citation type="submission" date="2020-04" db="EMBL/GenBank/DDBJ databases">
        <authorList>
            <person name="Yoon J."/>
        </authorList>
    </citation>
    <scope>NUCLEOTIDE SEQUENCE [LARGE SCALE GENOMIC DNA]</scope>
    <source>
        <strain evidence="3 4">KMU-166</strain>
    </source>
</reference>
<evidence type="ECO:0000256" key="1">
    <source>
        <dbReference type="SAM" id="MobiDB-lite"/>
    </source>
</evidence>
<gene>
    <name evidence="3" type="ORF">HCU74_15410</name>
</gene>
<evidence type="ECO:0000313" key="3">
    <source>
        <dbReference type="EMBL" id="NKI18795.1"/>
    </source>
</evidence>
<comment type="caution">
    <text evidence="3">The sequence shown here is derived from an EMBL/GenBank/DDBJ whole genome shotgun (WGS) entry which is preliminary data.</text>
</comment>
<organism evidence="3 4">
    <name type="scientific">Spongiibacter thalassae</name>
    <dbReference type="NCBI Taxonomy" id="2721624"/>
    <lineage>
        <taxon>Bacteria</taxon>
        <taxon>Pseudomonadati</taxon>
        <taxon>Pseudomonadota</taxon>
        <taxon>Gammaproteobacteria</taxon>
        <taxon>Cellvibrionales</taxon>
        <taxon>Spongiibacteraceae</taxon>
        <taxon>Spongiibacter</taxon>
    </lineage>
</organism>
<feature type="region of interest" description="Disordered" evidence="1">
    <location>
        <begin position="40"/>
        <end position="97"/>
    </location>
</feature>
<evidence type="ECO:0000259" key="2">
    <source>
        <dbReference type="Pfam" id="PF13511"/>
    </source>
</evidence>
<protein>
    <submittedName>
        <fullName evidence="3">DUF4124 domain-containing protein</fullName>
    </submittedName>
</protein>
<accession>A0ABX1GIL1</accession>
<dbReference type="InterPro" id="IPR025392">
    <property type="entry name" value="DUF4124"/>
</dbReference>
<dbReference type="Proteomes" id="UP000765845">
    <property type="component" value="Unassembled WGS sequence"/>
</dbReference>
<feature type="compositionally biased region" description="Polar residues" evidence="1">
    <location>
        <begin position="68"/>
        <end position="77"/>
    </location>
</feature>
<name>A0ABX1GIL1_9GAMM</name>